<dbReference type="AlphaFoldDB" id="A0AAE1C7H0"/>
<feature type="signal peptide" evidence="1">
    <location>
        <begin position="1"/>
        <end position="19"/>
    </location>
</feature>
<evidence type="ECO:0000313" key="3">
    <source>
        <dbReference type="Proteomes" id="UP001270362"/>
    </source>
</evidence>
<organism evidence="2 3">
    <name type="scientific">Podospora appendiculata</name>
    <dbReference type="NCBI Taxonomy" id="314037"/>
    <lineage>
        <taxon>Eukaryota</taxon>
        <taxon>Fungi</taxon>
        <taxon>Dikarya</taxon>
        <taxon>Ascomycota</taxon>
        <taxon>Pezizomycotina</taxon>
        <taxon>Sordariomycetes</taxon>
        <taxon>Sordariomycetidae</taxon>
        <taxon>Sordariales</taxon>
        <taxon>Podosporaceae</taxon>
        <taxon>Podospora</taxon>
    </lineage>
</organism>
<dbReference type="Proteomes" id="UP001270362">
    <property type="component" value="Unassembled WGS sequence"/>
</dbReference>
<comment type="caution">
    <text evidence="2">The sequence shown here is derived from an EMBL/GenBank/DDBJ whole genome shotgun (WGS) entry which is preliminary data.</text>
</comment>
<reference evidence="2" key="1">
    <citation type="journal article" date="2023" name="Mol. Phylogenet. Evol.">
        <title>Genome-scale phylogeny and comparative genomics of the fungal order Sordariales.</title>
        <authorList>
            <person name="Hensen N."/>
            <person name="Bonometti L."/>
            <person name="Westerberg I."/>
            <person name="Brannstrom I.O."/>
            <person name="Guillou S."/>
            <person name="Cros-Aarteil S."/>
            <person name="Calhoun S."/>
            <person name="Haridas S."/>
            <person name="Kuo A."/>
            <person name="Mondo S."/>
            <person name="Pangilinan J."/>
            <person name="Riley R."/>
            <person name="LaButti K."/>
            <person name="Andreopoulos B."/>
            <person name="Lipzen A."/>
            <person name="Chen C."/>
            <person name="Yan M."/>
            <person name="Daum C."/>
            <person name="Ng V."/>
            <person name="Clum A."/>
            <person name="Steindorff A."/>
            <person name="Ohm R.A."/>
            <person name="Martin F."/>
            <person name="Silar P."/>
            <person name="Natvig D.O."/>
            <person name="Lalanne C."/>
            <person name="Gautier V."/>
            <person name="Ament-Velasquez S.L."/>
            <person name="Kruys A."/>
            <person name="Hutchinson M.I."/>
            <person name="Powell A.J."/>
            <person name="Barry K."/>
            <person name="Miller A.N."/>
            <person name="Grigoriev I.V."/>
            <person name="Debuchy R."/>
            <person name="Gladieux P."/>
            <person name="Hiltunen Thoren M."/>
            <person name="Johannesson H."/>
        </authorList>
    </citation>
    <scope>NUCLEOTIDE SEQUENCE</scope>
    <source>
        <strain evidence="2">CBS 314.62</strain>
    </source>
</reference>
<keyword evidence="1" id="KW-0732">Signal</keyword>
<feature type="chain" id="PRO_5042090922" description="Secreted protein" evidence="1">
    <location>
        <begin position="20"/>
        <end position="118"/>
    </location>
</feature>
<evidence type="ECO:0000313" key="2">
    <source>
        <dbReference type="EMBL" id="KAK3681432.1"/>
    </source>
</evidence>
<dbReference type="EMBL" id="JAULSO010000007">
    <property type="protein sequence ID" value="KAK3681432.1"/>
    <property type="molecule type" value="Genomic_DNA"/>
</dbReference>
<name>A0AAE1C7H0_9PEZI</name>
<accession>A0AAE1C7H0</accession>
<sequence length="118" mass="13017">MTAWLATMRFPLLFKCCASYTTFTIQHLHAGFGLGTLLAHTLRPRATFSNASALQRLWPSLQHGSAMALPNTRILLSHGVRGVSEAERVLRTSQAFATPVPTSHRNVNLPLRKGDHLT</sequence>
<reference evidence="2" key="2">
    <citation type="submission" date="2023-06" db="EMBL/GenBank/DDBJ databases">
        <authorList>
            <consortium name="Lawrence Berkeley National Laboratory"/>
            <person name="Haridas S."/>
            <person name="Hensen N."/>
            <person name="Bonometti L."/>
            <person name="Westerberg I."/>
            <person name="Brannstrom I.O."/>
            <person name="Guillou S."/>
            <person name="Cros-Aarteil S."/>
            <person name="Calhoun S."/>
            <person name="Kuo A."/>
            <person name="Mondo S."/>
            <person name="Pangilinan J."/>
            <person name="Riley R."/>
            <person name="Labutti K."/>
            <person name="Andreopoulos B."/>
            <person name="Lipzen A."/>
            <person name="Chen C."/>
            <person name="Yanf M."/>
            <person name="Daum C."/>
            <person name="Ng V."/>
            <person name="Clum A."/>
            <person name="Steindorff A."/>
            <person name="Ohm R."/>
            <person name="Martin F."/>
            <person name="Silar P."/>
            <person name="Natvig D."/>
            <person name="Lalanne C."/>
            <person name="Gautier V."/>
            <person name="Ament-Velasquez S.L."/>
            <person name="Kruys A."/>
            <person name="Hutchinson M.I."/>
            <person name="Powell A.J."/>
            <person name="Barry K."/>
            <person name="Miller A.N."/>
            <person name="Grigoriev I.V."/>
            <person name="Debuchy R."/>
            <person name="Gladieux P."/>
            <person name="Thoren M.H."/>
            <person name="Johannesson H."/>
        </authorList>
    </citation>
    <scope>NUCLEOTIDE SEQUENCE</scope>
    <source>
        <strain evidence="2">CBS 314.62</strain>
    </source>
</reference>
<gene>
    <name evidence="2" type="ORF">B0T22DRAFT_306112</name>
</gene>
<evidence type="ECO:0008006" key="4">
    <source>
        <dbReference type="Google" id="ProtNLM"/>
    </source>
</evidence>
<proteinExistence type="predicted"/>
<evidence type="ECO:0000256" key="1">
    <source>
        <dbReference type="SAM" id="SignalP"/>
    </source>
</evidence>
<protein>
    <recommendedName>
        <fullName evidence="4">Secreted protein</fullName>
    </recommendedName>
</protein>
<keyword evidence="3" id="KW-1185">Reference proteome</keyword>